<reference evidence="2" key="1">
    <citation type="submission" date="2017-09" db="EMBL/GenBank/DDBJ databases">
        <title>Depth-based differentiation of microbial function through sediment-hosted aquifers and enrichment of novel symbionts in the deep terrestrial subsurface.</title>
        <authorList>
            <person name="Probst A.J."/>
            <person name="Ladd B."/>
            <person name="Jarett J.K."/>
            <person name="Geller-Mcgrath D.E."/>
            <person name="Sieber C.M.K."/>
            <person name="Emerson J.B."/>
            <person name="Anantharaman K."/>
            <person name="Thomas B.C."/>
            <person name="Malmstrom R."/>
            <person name="Stieglmeier M."/>
            <person name="Klingl A."/>
            <person name="Woyke T."/>
            <person name="Ryan C.M."/>
            <person name="Banfield J.F."/>
        </authorList>
    </citation>
    <scope>NUCLEOTIDE SEQUENCE [LARGE SCALE GENOMIC DNA]</scope>
</reference>
<organism evidence="1 2">
    <name type="scientific">Candidatus Uhrbacteria bacterium CG_4_9_14_3_um_filter_41_35</name>
    <dbReference type="NCBI Taxonomy" id="1975034"/>
    <lineage>
        <taxon>Bacteria</taxon>
        <taxon>Candidatus Uhriibacteriota</taxon>
    </lineage>
</organism>
<dbReference type="SUPFAM" id="SSF53335">
    <property type="entry name" value="S-adenosyl-L-methionine-dependent methyltransferases"/>
    <property type="match status" value="1"/>
</dbReference>
<dbReference type="EMBL" id="PFWT01000023">
    <property type="protein sequence ID" value="PJA45887.1"/>
    <property type="molecule type" value="Genomic_DNA"/>
</dbReference>
<comment type="caution">
    <text evidence="1">The sequence shown here is derived from an EMBL/GenBank/DDBJ whole genome shotgun (WGS) entry which is preliminary data.</text>
</comment>
<proteinExistence type="predicted"/>
<dbReference type="AlphaFoldDB" id="A0A2M7XDD0"/>
<dbReference type="InterPro" id="IPR029063">
    <property type="entry name" value="SAM-dependent_MTases_sf"/>
</dbReference>
<dbReference type="Gene3D" id="3.40.50.150">
    <property type="entry name" value="Vaccinia Virus protein VP39"/>
    <property type="match status" value="1"/>
</dbReference>
<accession>A0A2M7XDD0</accession>
<dbReference type="Proteomes" id="UP000231263">
    <property type="component" value="Unassembled WGS sequence"/>
</dbReference>
<protein>
    <recommendedName>
        <fullName evidence="3">Methyltransferase type 11 domain-containing protein</fullName>
    </recommendedName>
</protein>
<sequence length="232" mass="26449">MKNESEKYTGVSELEIMSLAKNYNDFLLKLVKKSAGQATQILDFGAGTGTFAVMLRNSGKTVVCIESDIDLQNRLKINKFEVYGDLDEIQVESLDFIYSLNVFEHIENHETVMNELYKRLKPGAKVFIYLPAFQALYSSMDKKVGHFRRYNKKMLKELVTKSGFKINSIGYADSVGFFVSIMYKLIGSANGEINPKALVFFDRYLFPINIVSDFVVGFFVGKNVWVDCERNN</sequence>
<dbReference type="Pfam" id="PF13489">
    <property type="entry name" value="Methyltransf_23"/>
    <property type="match status" value="1"/>
</dbReference>
<evidence type="ECO:0008006" key="3">
    <source>
        <dbReference type="Google" id="ProtNLM"/>
    </source>
</evidence>
<evidence type="ECO:0000313" key="2">
    <source>
        <dbReference type="Proteomes" id="UP000231263"/>
    </source>
</evidence>
<gene>
    <name evidence="1" type="ORF">CO173_04210</name>
</gene>
<evidence type="ECO:0000313" key="1">
    <source>
        <dbReference type="EMBL" id="PJA45887.1"/>
    </source>
</evidence>
<dbReference type="PANTHER" id="PTHR43861">
    <property type="entry name" value="TRANS-ACONITATE 2-METHYLTRANSFERASE-RELATED"/>
    <property type="match status" value="1"/>
</dbReference>
<name>A0A2M7XDD0_9BACT</name>
<dbReference type="CDD" id="cd02440">
    <property type="entry name" value="AdoMet_MTases"/>
    <property type="match status" value="1"/>
</dbReference>